<organism evidence="2 3">
    <name type="scientific">Dyella solisilvae</name>
    <dbReference type="NCBI Taxonomy" id="1920168"/>
    <lineage>
        <taxon>Bacteria</taxon>
        <taxon>Pseudomonadati</taxon>
        <taxon>Pseudomonadota</taxon>
        <taxon>Gammaproteobacteria</taxon>
        <taxon>Lysobacterales</taxon>
        <taxon>Rhodanobacteraceae</taxon>
        <taxon>Dyella</taxon>
    </lineage>
</organism>
<protein>
    <submittedName>
        <fullName evidence="2">TraB/GumN family protein</fullName>
    </submittedName>
</protein>
<evidence type="ECO:0000256" key="1">
    <source>
        <dbReference type="SAM" id="MobiDB-lite"/>
    </source>
</evidence>
<sequence length="434" mass="47606">MGHRAQPADGLGAHPARLDPASRRPLHGPPPPLLSVITRGGRRLSPRRKQGPPRPAFTRHIWRDGHGCCSIMRARRVGPKPSRPPHGASRMHAKTAVFLGTLLIAAHASAQSSSPPTTAQQVPASAATAVQLQTVTVHGELPGPALWEVRRGDHIMWVIGTLSPLPKDADWQWNTLEQALARSTELLEAPSAHLKMPTSLYSRLALQPAAKLNPGGATLRDLLPPEMYARWEAVRHQYLGDDDALEYMRPIVVAEQLYFKALKANGLTAETDVEGMVEKLAHRHGTRVIGVRYEQVISHAPGLTQGADQAQKQGIACLDETMHMVEHDMPTLTQRANAWATGDMKTLQELMQGTNYEPCVVAAINGDFEHQLNIPDLPKRIEATWFQAAQQAMTRNKRTVAILTMDQLMSPDGYLARLKSLGYIVRAPEGVVVP</sequence>
<proteinExistence type="predicted"/>
<dbReference type="Proteomes" id="UP000254711">
    <property type="component" value="Unassembled WGS sequence"/>
</dbReference>
<gene>
    <name evidence="2" type="ORF">DVT68_17150</name>
</gene>
<evidence type="ECO:0000313" key="2">
    <source>
        <dbReference type="EMBL" id="RDI97468.1"/>
    </source>
</evidence>
<dbReference type="CDD" id="cd14788">
    <property type="entry name" value="GumN"/>
    <property type="match status" value="1"/>
</dbReference>
<comment type="caution">
    <text evidence="2">The sequence shown here is derived from an EMBL/GenBank/DDBJ whole genome shotgun (WGS) entry which is preliminary data.</text>
</comment>
<name>A0A370K4C3_9GAMM</name>
<dbReference type="AlphaFoldDB" id="A0A370K4C3"/>
<dbReference type="EMBL" id="QQSY01000005">
    <property type="protein sequence ID" value="RDI97468.1"/>
    <property type="molecule type" value="Genomic_DNA"/>
</dbReference>
<dbReference type="InterPro" id="IPR002816">
    <property type="entry name" value="TraB/PrgY/GumN_fam"/>
</dbReference>
<dbReference type="Pfam" id="PF01963">
    <property type="entry name" value="TraB_PrgY_gumN"/>
    <property type="match status" value="1"/>
</dbReference>
<accession>A0A370K4C3</accession>
<keyword evidence="3" id="KW-1185">Reference proteome</keyword>
<feature type="region of interest" description="Disordered" evidence="1">
    <location>
        <begin position="1"/>
        <end position="60"/>
    </location>
</feature>
<reference evidence="2 3" key="1">
    <citation type="submission" date="2018-07" db="EMBL/GenBank/DDBJ databases">
        <title>Dyella solisilvae sp. nov., isolated from the pine and broad-leaved mixed forest soil.</title>
        <authorList>
            <person name="Gao Z."/>
            <person name="Qiu L."/>
        </authorList>
    </citation>
    <scope>NUCLEOTIDE SEQUENCE [LARGE SCALE GENOMIC DNA]</scope>
    <source>
        <strain evidence="2 3">DHG54</strain>
    </source>
</reference>
<feature type="compositionally biased region" description="Basic residues" evidence="1">
    <location>
        <begin position="40"/>
        <end position="51"/>
    </location>
</feature>
<evidence type="ECO:0000313" key="3">
    <source>
        <dbReference type="Proteomes" id="UP000254711"/>
    </source>
</evidence>